<sequence>MFRSIMAHPLLVFNNQNEAWCHERLRTLRRRDEESHIQVCYDTLDTVGQRGRFLNLVTPPWRRVFENDRDSVRELMMEFLATFNFQQNNLDYWDEDDVSFWLGGTWHSTSIALFGIALGIYTKEEIYEPTFSASNHSFPDEEDKHHPNYGSARTTFWNEVGTGVRHEPCNIAYLFYRLFVNNTAAGVNTPMFGGGRIMQLYEYNDEPTHGTDGPSHGLLDLSLCASMGVVTYLPDDRARFQDSRRHVWDPEDPESVIMDLDIHHSPQHQHSPQYQHHRDTGTSSSHAMGFPSMMDLYESIQTASTYARRSFEICESTSGRVDNLSDRSELPPEIREHLFVLMFESRKSWRKLEQNPPFCGVSKSAMKRRAKRYERCLKCGNWSHDGKCSKNQTTSQHEYTELIRLGAIRLQTERTLRKDSYVYLKVKEEVRFLKMRFGLDNLTLNESSC</sequence>
<comment type="caution">
    <text evidence="1">The sequence shown here is derived from an EMBL/GenBank/DDBJ whole genome shotgun (WGS) entry which is preliminary data.</text>
</comment>
<dbReference type="EMBL" id="CM042031">
    <property type="protein sequence ID" value="KAI3784471.1"/>
    <property type="molecule type" value="Genomic_DNA"/>
</dbReference>
<accession>A0ACB9GN06</accession>
<keyword evidence="2" id="KW-1185">Reference proteome</keyword>
<organism evidence="1 2">
    <name type="scientific">Smallanthus sonchifolius</name>
    <dbReference type="NCBI Taxonomy" id="185202"/>
    <lineage>
        <taxon>Eukaryota</taxon>
        <taxon>Viridiplantae</taxon>
        <taxon>Streptophyta</taxon>
        <taxon>Embryophyta</taxon>
        <taxon>Tracheophyta</taxon>
        <taxon>Spermatophyta</taxon>
        <taxon>Magnoliopsida</taxon>
        <taxon>eudicotyledons</taxon>
        <taxon>Gunneridae</taxon>
        <taxon>Pentapetalae</taxon>
        <taxon>asterids</taxon>
        <taxon>campanulids</taxon>
        <taxon>Asterales</taxon>
        <taxon>Asteraceae</taxon>
        <taxon>Asteroideae</taxon>
        <taxon>Heliantheae alliance</taxon>
        <taxon>Millerieae</taxon>
        <taxon>Smallanthus</taxon>
    </lineage>
</organism>
<reference evidence="1 2" key="2">
    <citation type="journal article" date="2022" name="Mol. Ecol. Resour.">
        <title>The genomes of chicory, endive, great burdock and yacon provide insights into Asteraceae paleo-polyploidization history and plant inulin production.</title>
        <authorList>
            <person name="Fan W."/>
            <person name="Wang S."/>
            <person name="Wang H."/>
            <person name="Wang A."/>
            <person name="Jiang F."/>
            <person name="Liu H."/>
            <person name="Zhao H."/>
            <person name="Xu D."/>
            <person name="Zhang Y."/>
        </authorList>
    </citation>
    <scope>NUCLEOTIDE SEQUENCE [LARGE SCALE GENOMIC DNA]</scope>
    <source>
        <strain evidence="2">cv. Yunnan</strain>
        <tissue evidence="1">Leaves</tissue>
    </source>
</reference>
<evidence type="ECO:0000313" key="1">
    <source>
        <dbReference type="EMBL" id="KAI3784471.1"/>
    </source>
</evidence>
<protein>
    <submittedName>
        <fullName evidence="1">Uncharacterized protein</fullName>
    </submittedName>
</protein>
<dbReference type="Proteomes" id="UP001056120">
    <property type="component" value="Linkage Group LG14"/>
</dbReference>
<gene>
    <name evidence="1" type="ORF">L1987_43570</name>
</gene>
<proteinExistence type="predicted"/>
<evidence type="ECO:0000313" key="2">
    <source>
        <dbReference type="Proteomes" id="UP001056120"/>
    </source>
</evidence>
<name>A0ACB9GN06_9ASTR</name>
<reference evidence="2" key="1">
    <citation type="journal article" date="2022" name="Mol. Ecol. Resour.">
        <title>The genomes of chicory, endive, great burdock and yacon provide insights into Asteraceae palaeo-polyploidization history and plant inulin production.</title>
        <authorList>
            <person name="Fan W."/>
            <person name="Wang S."/>
            <person name="Wang H."/>
            <person name="Wang A."/>
            <person name="Jiang F."/>
            <person name="Liu H."/>
            <person name="Zhao H."/>
            <person name="Xu D."/>
            <person name="Zhang Y."/>
        </authorList>
    </citation>
    <scope>NUCLEOTIDE SEQUENCE [LARGE SCALE GENOMIC DNA]</scope>
    <source>
        <strain evidence="2">cv. Yunnan</strain>
    </source>
</reference>